<keyword evidence="10" id="KW-0560">Oxidoreductase</keyword>
<comment type="similarity">
    <text evidence="2 10">Belongs to the fatty acyl-CoA reductase family.</text>
</comment>
<comment type="function">
    <text evidence="10">Catalyzes the reduction of fatty acyl-CoA to fatty alcohols.</text>
</comment>
<feature type="transmembrane region" description="Helical" evidence="10">
    <location>
        <begin position="539"/>
        <end position="559"/>
    </location>
</feature>
<dbReference type="InterPro" id="IPR033640">
    <property type="entry name" value="FAR_C"/>
</dbReference>
<dbReference type="GO" id="GO:0016020">
    <property type="term" value="C:membrane"/>
    <property type="evidence" value="ECO:0007669"/>
    <property type="project" value="UniProtKB-SubCell"/>
</dbReference>
<organism evidence="13">
    <name type="scientific">Plutella xylostella</name>
    <name type="common">Diamondback moth</name>
    <name type="synonym">Plutella maculipennis</name>
    <dbReference type="NCBI Taxonomy" id="51655"/>
    <lineage>
        <taxon>Eukaryota</taxon>
        <taxon>Metazoa</taxon>
        <taxon>Ecdysozoa</taxon>
        <taxon>Arthropoda</taxon>
        <taxon>Hexapoda</taxon>
        <taxon>Insecta</taxon>
        <taxon>Pterygota</taxon>
        <taxon>Neoptera</taxon>
        <taxon>Endopterygota</taxon>
        <taxon>Lepidoptera</taxon>
        <taxon>Glossata</taxon>
        <taxon>Ditrysia</taxon>
        <taxon>Yponomeutoidea</taxon>
        <taxon>Plutellidae</taxon>
        <taxon>Plutella</taxon>
    </lineage>
</organism>
<keyword evidence="4 10" id="KW-0812">Transmembrane</keyword>
<dbReference type="InterPro" id="IPR026055">
    <property type="entry name" value="FAR"/>
</dbReference>
<comment type="subcellular location">
    <subcellularLocation>
        <location evidence="1">Membrane</location>
        <topology evidence="1">Multi-pass membrane protein</topology>
    </subcellularLocation>
</comment>
<dbReference type="Gene3D" id="3.40.50.720">
    <property type="entry name" value="NAD(P)-binding Rossmann-like Domain"/>
    <property type="match status" value="1"/>
</dbReference>
<evidence type="ECO:0000256" key="4">
    <source>
        <dbReference type="ARBA" id="ARBA00022692"/>
    </source>
</evidence>
<dbReference type="EC" id="1.2.1.84" evidence="10"/>
<evidence type="ECO:0000313" key="13">
    <source>
        <dbReference type="EMBL" id="JAV01986.1"/>
    </source>
</evidence>
<dbReference type="GO" id="GO:0102965">
    <property type="term" value="F:alcohol-forming long-chain fatty acyl-CoA reductase activity"/>
    <property type="evidence" value="ECO:0007669"/>
    <property type="project" value="UniProtKB-EC"/>
</dbReference>
<dbReference type="InterPro" id="IPR036291">
    <property type="entry name" value="NAD(P)-bd_dom_sf"/>
</dbReference>
<proteinExistence type="evidence at transcript level"/>
<name>A0A1L8D6A1_PLUXY</name>
<dbReference type="InterPro" id="IPR013120">
    <property type="entry name" value="FAR_NAD-bd"/>
</dbReference>
<dbReference type="PANTHER" id="PTHR11011">
    <property type="entry name" value="MALE STERILITY PROTEIN 2-RELATED"/>
    <property type="match status" value="1"/>
</dbReference>
<evidence type="ECO:0000256" key="1">
    <source>
        <dbReference type="ARBA" id="ARBA00004141"/>
    </source>
</evidence>
<dbReference type="CDD" id="cd05236">
    <property type="entry name" value="FAR-N_SDR_e"/>
    <property type="match status" value="1"/>
</dbReference>
<dbReference type="EMBL" id="GEYN01000143">
    <property type="protein sequence ID" value="JAV01986.1"/>
    <property type="molecule type" value="mRNA"/>
</dbReference>
<evidence type="ECO:0000256" key="10">
    <source>
        <dbReference type="RuleBase" id="RU363097"/>
    </source>
</evidence>
<dbReference type="Pfam" id="PF07993">
    <property type="entry name" value="NAD_binding_4"/>
    <property type="match status" value="1"/>
</dbReference>
<keyword evidence="5 10" id="KW-0521">NADP</keyword>
<feature type="domain" description="Thioester reductase (TE)" evidence="12">
    <location>
        <begin position="81"/>
        <end position="350"/>
    </location>
</feature>
<keyword evidence="8 10" id="KW-0472">Membrane</keyword>
<keyword evidence="7 10" id="KW-0443">Lipid metabolism</keyword>
<evidence type="ECO:0000256" key="7">
    <source>
        <dbReference type="ARBA" id="ARBA00023098"/>
    </source>
</evidence>
<evidence type="ECO:0000256" key="2">
    <source>
        <dbReference type="ARBA" id="ARBA00005928"/>
    </source>
</evidence>
<evidence type="ECO:0000259" key="11">
    <source>
        <dbReference type="Pfam" id="PF03015"/>
    </source>
</evidence>
<evidence type="ECO:0000256" key="3">
    <source>
        <dbReference type="ARBA" id="ARBA00022516"/>
    </source>
</evidence>
<evidence type="ECO:0000259" key="12">
    <source>
        <dbReference type="Pfam" id="PF07993"/>
    </source>
</evidence>
<dbReference type="Pfam" id="PF03015">
    <property type="entry name" value="Sterile"/>
    <property type="match status" value="1"/>
</dbReference>
<reference evidence="13" key="1">
    <citation type="submission" date="2016-08" db="EMBL/GenBank/DDBJ databases">
        <title>Transcriptome of the diamond-back moth (Plutella xylostella).</title>
        <authorList>
            <person name="He P."/>
        </authorList>
    </citation>
    <scope>NUCLEOTIDE SEQUENCE</scope>
    <source>
        <strain evidence="13">Lab strain</strain>
        <tissue evidence="13">Multi</tissue>
    </source>
</reference>
<sequence>MSATAIATNPPFVTMATRIPEVPTESNYFEENLAKARICLECTESEKRIADVDVNSNVIQDGDRVSRTEIQRFYHGKNIFVTGGTGFLGKVLLEKLLRCCPGVENVYLLVRQKRGKDIYTRVDEIFDDPVFDRLKEEVPKFRHKIVAVAGDCGSAGLGLTLADRHTLAEKVNIIFHSAATVKFDEDLRTALETNVRAPLHVLRLARDMRGLDVMMHISTAYSNSHLSAVEERFYPCAADCAQLQSLVDTLTDEQRARLLPEILGPWPNTYTFTKALAEKELKEHCGGLPLGIFRPAIVTSTAKEPLRCWIDNMYGPTGVAVGGATGVLRTLQCDAAVTAEIVPVDLVVNCLLAAARSVHMEHKNSPAPEPPIFNYVSSVENRITWGSFMELNMAYIDAHPLTSAVWYFSLSLHKSAAVNRVYRVLLHLLPAALVDGLALCVGQKPKMLKVYRKIHKFSSVLSYFTTREIQFCNRRTRQLWEDTSEEDKRLFPFSMTSVDWSEYFSQYLAGIRKYIFKESEDTLPQAKIKWRRLYYLHQTVRLIFLIFAVYCVWTVISAVF</sequence>
<evidence type="ECO:0000256" key="5">
    <source>
        <dbReference type="ARBA" id="ARBA00022857"/>
    </source>
</evidence>
<protein>
    <recommendedName>
        <fullName evidence="10">Fatty acyl-CoA reductase</fullName>
        <ecNumber evidence="10">1.2.1.84</ecNumber>
    </recommendedName>
</protein>
<dbReference type="GO" id="GO:0035336">
    <property type="term" value="P:long-chain fatty-acyl-CoA metabolic process"/>
    <property type="evidence" value="ECO:0007669"/>
    <property type="project" value="TreeGrafter"/>
</dbReference>
<keyword evidence="3 10" id="KW-0444">Lipid biosynthesis</keyword>
<dbReference type="GO" id="GO:0080019">
    <property type="term" value="F:alcohol-forming very long-chain fatty acyl-CoA reductase activity"/>
    <property type="evidence" value="ECO:0007669"/>
    <property type="project" value="InterPro"/>
</dbReference>
<dbReference type="SUPFAM" id="SSF51735">
    <property type="entry name" value="NAD(P)-binding Rossmann-fold domains"/>
    <property type="match status" value="1"/>
</dbReference>
<keyword evidence="6 10" id="KW-1133">Transmembrane helix</keyword>
<evidence type="ECO:0000256" key="6">
    <source>
        <dbReference type="ARBA" id="ARBA00022989"/>
    </source>
</evidence>
<dbReference type="AlphaFoldDB" id="A0A1L8D6A1"/>
<accession>A0A1L8D6A1</accession>
<dbReference type="CDD" id="cd09071">
    <property type="entry name" value="FAR_C"/>
    <property type="match status" value="1"/>
</dbReference>
<evidence type="ECO:0000256" key="8">
    <source>
        <dbReference type="ARBA" id="ARBA00023136"/>
    </source>
</evidence>
<dbReference type="GO" id="GO:0005777">
    <property type="term" value="C:peroxisome"/>
    <property type="evidence" value="ECO:0007669"/>
    <property type="project" value="TreeGrafter"/>
</dbReference>
<feature type="domain" description="Fatty acyl-CoA reductase C-terminal" evidence="11">
    <location>
        <begin position="426"/>
        <end position="518"/>
    </location>
</feature>
<comment type="catalytic activity">
    <reaction evidence="9 10">
        <text>a long-chain fatty acyl-CoA + 2 NADPH + 2 H(+) = a long-chain primary fatty alcohol + 2 NADP(+) + CoA</text>
        <dbReference type="Rhea" id="RHEA:52716"/>
        <dbReference type="ChEBI" id="CHEBI:15378"/>
        <dbReference type="ChEBI" id="CHEBI:57287"/>
        <dbReference type="ChEBI" id="CHEBI:57783"/>
        <dbReference type="ChEBI" id="CHEBI:58349"/>
        <dbReference type="ChEBI" id="CHEBI:77396"/>
        <dbReference type="ChEBI" id="CHEBI:83139"/>
        <dbReference type="EC" id="1.2.1.84"/>
    </reaction>
</comment>
<evidence type="ECO:0000256" key="9">
    <source>
        <dbReference type="ARBA" id="ARBA00052530"/>
    </source>
</evidence>
<dbReference type="FunFam" id="3.40.50.720:FF:000143">
    <property type="entry name" value="Fatty acyl-CoA reductase"/>
    <property type="match status" value="1"/>
</dbReference>
<dbReference type="PANTHER" id="PTHR11011:SF60">
    <property type="entry name" value="FATTY ACYL-COA REDUCTASE-RELATED"/>
    <property type="match status" value="1"/>
</dbReference>